<proteinExistence type="inferred from homology"/>
<dbReference type="Gene3D" id="2.130.10.10">
    <property type="entry name" value="YVTN repeat-like/Quinoprotein amine dehydrogenase"/>
    <property type="match status" value="2"/>
</dbReference>
<dbReference type="InterPro" id="IPR011989">
    <property type="entry name" value="ARM-like"/>
</dbReference>
<dbReference type="InterPro" id="IPR015943">
    <property type="entry name" value="WD40/YVTN_repeat-like_dom_sf"/>
</dbReference>
<dbReference type="RefSeq" id="XP_020434930.1">
    <property type="nucleotide sequence ID" value="XM_020575410.1"/>
</dbReference>
<dbReference type="GO" id="GO:0030674">
    <property type="term" value="F:protein-macromolecule adaptor activity"/>
    <property type="evidence" value="ECO:0007669"/>
    <property type="project" value="TreeGrafter"/>
</dbReference>
<evidence type="ECO:0000313" key="7">
    <source>
        <dbReference type="Proteomes" id="UP000001396"/>
    </source>
</evidence>
<dbReference type="FunFam" id="1.25.10.10:FF:001490">
    <property type="entry name" value="Protein raptor homolog"/>
    <property type="match status" value="1"/>
</dbReference>
<gene>
    <name evidence="6" type="primary">raptor</name>
    <name evidence="6" type="ORF">PPL_04508</name>
</gene>
<accession>D3B7S0</accession>
<dbReference type="PANTHER" id="PTHR12848">
    <property type="entry name" value="REGULATORY-ASSOCIATED PROTEIN OF MTOR"/>
    <property type="match status" value="1"/>
</dbReference>
<feature type="region of interest" description="Disordered" evidence="4">
    <location>
        <begin position="841"/>
        <end position="863"/>
    </location>
</feature>
<feature type="compositionally biased region" description="Low complexity" evidence="4">
    <location>
        <begin position="15"/>
        <end position="53"/>
    </location>
</feature>
<evidence type="ECO:0000256" key="1">
    <source>
        <dbReference type="ARBA" id="ARBA00009257"/>
    </source>
</evidence>
<keyword evidence="7" id="KW-1185">Reference proteome</keyword>
<dbReference type="PRINTS" id="PR01547">
    <property type="entry name" value="YEAST176DUF"/>
</dbReference>
<evidence type="ECO:0000256" key="4">
    <source>
        <dbReference type="SAM" id="MobiDB-lite"/>
    </source>
</evidence>
<dbReference type="InterPro" id="IPR016024">
    <property type="entry name" value="ARM-type_fold"/>
</dbReference>
<dbReference type="STRING" id="670386.D3B7S0"/>
<keyword evidence="2" id="KW-0853">WD repeat</keyword>
<dbReference type="GO" id="GO:0030307">
    <property type="term" value="P:positive regulation of cell growth"/>
    <property type="evidence" value="ECO:0007669"/>
    <property type="project" value="TreeGrafter"/>
</dbReference>
<feature type="region of interest" description="Disordered" evidence="4">
    <location>
        <begin position="937"/>
        <end position="1008"/>
    </location>
</feature>
<evidence type="ECO:0000256" key="3">
    <source>
        <dbReference type="ARBA" id="ARBA00022737"/>
    </source>
</evidence>
<dbReference type="GO" id="GO:0005737">
    <property type="term" value="C:cytoplasm"/>
    <property type="evidence" value="ECO:0007669"/>
    <property type="project" value="TreeGrafter"/>
</dbReference>
<reference evidence="6 7" key="1">
    <citation type="journal article" date="2011" name="Genome Res.">
        <title>Phylogeny-wide analysis of social amoeba genomes highlights ancient origins for complex intercellular communication.</title>
        <authorList>
            <person name="Heidel A.J."/>
            <person name="Lawal H.M."/>
            <person name="Felder M."/>
            <person name="Schilde C."/>
            <person name="Helps N.R."/>
            <person name="Tunggal B."/>
            <person name="Rivero F."/>
            <person name="John U."/>
            <person name="Schleicher M."/>
            <person name="Eichinger L."/>
            <person name="Platzer M."/>
            <person name="Noegel A.A."/>
            <person name="Schaap P."/>
            <person name="Gloeckner G."/>
        </authorList>
    </citation>
    <scope>NUCLEOTIDE SEQUENCE [LARGE SCALE GENOMIC DNA]</scope>
    <source>
        <strain evidence="7">ATCC 26659 / Pp 5 / PN500</strain>
    </source>
</reference>
<feature type="compositionally biased region" description="Low complexity" evidence="4">
    <location>
        <begin position="60"/>
        <end position="105"/>
    </location>
</feature>
<feature type="region of interest" description="Disordered" evidence="4">
    <location>
        <begin position="351"/>
        <end position="370"/>
    </location>
</feature>
<dbReference type="Proteomes" id="UP000001396">
    <property type="component" value="Unassembled WGS sequence"/>
</dbReference>
<comment type="caution">
    <text evidence="6">The sequence shown here is derived from an EMBL/GenBank/DDBJ whole genome shotgun (WGS) entry which is preliminary data.</text>
</comment>
<dbReference type="GO" id="GO:0031929">
    <property type="term" value="P:TOR signaling"/>
    <property type="evidence" value="ECO:0007669"/>
    <property type="project" value="InterPro"/>
</dbReference>
<evidence type="ECO:0000259" key="5">
    <source>
        <dbReference type="SMART" id="SM01302"/>
    </source>
</evidence>
<organism evidence="6 7">
    <name type="scientific">Heterostelium pallidum (strain ATCC 26659 / Pp 5 / PN500)</name>
    <name type="common">Cellular slime mold</name>
    <name type="synonym">Polysphondylium pallidum</name>
    <dbReference type="NCBI Taxonomy" id="670386"/>
    <lineage>
        <taxon>Eukaryota</taxon>
        <taxon>Amoebozoa</taxon>
        <taxon>Evosea</taxon>
        <taxon>Eumycetozoa</taxon>
        <taxon>Dictyostelia</taxon>
        <taxon>Acytosteliales</taxon>
        <taxon>Acytosteliaceae</taxon>
        <taxon>Heterostelium</taxon>
    </lineage>
</organism>
<name>D3B7S0_HETP5</name>
<dbReference type="SMART" id="SM00320">
    <property type="entry name" value="WD40"/>
    <property type="match status" value="6"/>
</dbReference>
<dbReference type="GO" id="GO:0010506">
    <property type="term" value="P:regulation of autophagy"/>
    <property type="evidence" value="ECO:0007669"/>
    <property type="project" value="TreeGrafter"/>
</dbReference>
<feature type="compositionally biased region" description="Polar residues" evidence="4">
    <location>
        <begin position="360"/>
        <end position="370"/>
    </location>
</feature>
<dbReference type="Gene3D" id="1.25.10.10">
    <property type="entry name" value="Leucine-rich Repeat Variant"/>
    <property type="match status" value="1"/>
</dbReference>
<dbReference type="InterPro" id="IPR036322">
    <property type="entry name" value="WD40_repeat_dom_sf"/>
</dbReference>
<dbReference type="FunCoup" id="D3B7S0">
    <property type="interactions" value="386"/>
</dbReference>
<feature type="region of interest" description="Disordered" evidence="4">
    <location>
        <begin position="1"/>
        <end position="105"/>
    </location>
</feature>
<dbReference type="EMBL" id="ADBJ01000018">
    <property type="protein sequence ID" value="EFA82813.1"/>
    <property type="molecule type" value="Genomic_DNA"/>
</dbReference>
<dbReference type="SUPFAM" id="SSF48371">
    <property type="entry name" value="ARM repeat"/>
    <property type="match status" value="1"/>
</dbReference>
<dbReference type="InParanoid" id="D3B7S0"/>
<dbReference type="GeneID" id="31359995"/>
<dbReference type="OMA" id="TEVCTND"/>
<dbReference type="InterPro" id="IPR001680">
    <property type="entry name" value="WD40_rpt"/>
</dbReference>
<dbReference type="InterPro" id="IPR004083">
    <property type="entry name" value="Raptor"/>
</dbReference>
<dbReference type="GO" id="GO:0031931">
    <property type="term" value="C:TORC1 complex"/>
    <property type="evidence" value="ECO:0007669"/>
    <property type="project" value="InterPro"/>
</dbReference>
<dbReference type="InterPro" id="IPR029347">
    <property type="entry name" value="Raptor_N"/>
</dbReference>
<feature type="domain" description="Raptor N-terminal CASPase-like" evidence="5">
    <location>
        <begin position="145"/>
        <end position="299"/>
    </location>
</feature>
<dbReference type="GO" id="GO:0071230">
    <property type="term" value="P:cellular response to amino acid stimulus"/>
    <property type="evidence" value="ECO:0007669"/>
    <property type="project" value="TreeGrafter"/>
</dbReference>
<evidence type="ECO:0000313" key="6">
    <source>
        <dbReference type="EMBL" id="EFA82813.1"/>
    </source>
</evidence>
<feature type="compositionally biased region" description="Polar residues" evidence="4">
    <location>
        <begin position="958"/>
        <end position="989"/>
    </location>
</feature>
<evidence type="ECO:0000256" key="2">
    <source>
        <dbReference type="ARBA" id="ARBA00022574"/>
    </source>
</evidence>
<protein>
    <submittedName>
        <fullName evidence="6">WD40 repeat-containing protein</fullName>
    </submittedName>
</protein>
<keyword evidence="3" id="KW-0677">Repeat</keyword>
<dbReference type="GO" id="GO:0009267">
    <property type="term" value="P:cellular response to starvation"/>
    <property type="evidence" value="ECO:0007669"/>
    <property type="project" value="TreeGrafter"/>
</dbReference>
<dbReference type="PANTHER" id="PTHR12848:SF16">
    <property type="entry name" value="REGULATORY-ASSOCIATED PROTEIN OF MTOR"/>
    <property type="match status" value="1"/>
</dbReference>
<dbReference type="Pfam" id="PF00400">
    <property type="entry name" value="WD40"/>
    <property type="match status" value="1"/>
</dbReference>
<dbReference type="SMART" id="SM01302">
    <property type="entry name" value="Raptor_N"/>
    <property type="match status" value="1"/>
</dbReference>
<sequence>MNNITSITNRMSLRSSTNGASTTTATPTMSMSNQVVGGGNNNNVNGTNVQSVGSSGGSSIGSNNSGSNNLHSNNNNNNHNNNINNKNNNNSNNNNANLNNLNGNNNFKKKEYSKTKAFFIEERHKDNATPDLQRTKIAKWRMRERMKTVSVALVLCLNIGVDPPDVIKTYPCARMECWIDPAGSQPPQKALDLIGKTLQEQYEKWQSKARYKQSLDPTVEEVKKLCLSLRRNAKDERVLFHYNGHGVPKPTTNGEIWVFNRTYTQYIPLSIYELQTWMGTPSIYVFDCSAAGLIVNWFNQFAEQRDKDMERFMAANGGMNPGQMGGGGAGAAGGSGTGGGAANGNGGANGGGSAANGSNPQQANGAASATPTSSHRDCILLAACSANEILPMNPDFPADMFTACLTTPIRIALRWFCSHSILIGITPDMLDRIPGNLSSRRTPLGELNWIFTAVTDTIAWNVLPRNLFQKLFRQDLLVASLFRNYLLAERIMRSANCTPISCPKLPPTYQHPMWQAWDLAADLVISQLPTLLADPDAEFKSSPFFTEQLTAFEVWLEFGHENKDPPAQLPIVLQVLLSQAHRLRALVLLGRFLDLGPWAVNLALCVGIFPYVLKLLQSPAGDLRHILVFIWAKILALDKSCQLDLVKENGHTYFITVLSSPMVPADQRTMSAFVLSTICNNCRPGQNACLIGNLLPVCLSQVNDPDPMVRRWMILCMAKMWENFEEAKWVAIKENAHEKLCLLLTDICPEVRSAAVYALGELIGGAEGSEQRTNIELNLGLTLPVITADCSPMVRKELIISLSRIVNSYESNFLFVAQEIAQEERLRVQFEAKRLEEARKNKKRISSSSKMGDSLDDSLTSEYNRQQQSSQSSVYGCLWKIILNLCSDPFTQVSQRAQSIVNRIQAKFTNEELISSPTLSKSTSSLANSTTSTLKNTFVRITKQDPRSSPSKAKILGQQRSPNLSHSTPGVPNNPSYLNLQAGVSNQAGGTNGSSAHSSGQSESGMPFDEDELYSDFYEWSCAYFSKPMMQPTEDLESPESIEKKWRHQRNESIIHESRESVQNIINQQSKSFPQIGIFSENNGVPVAHLTFHPFEPLLITSDGQDNISVWNWEESYRVNSFANCNLPGTRITSMKLLNDFDSGMLMTAANDGVVRIWRGYEPDHRVKMVSSWRAFPEYVTTGAEPIGRLVLDWKHDSGLALVSGETPDFPKIRIWDVERELGVQDINLQTKGYVTALTNEKGGPLFAAGFDDGLVKLFDFRIASKNCCVSTFAEHKSWIVNLSMPSSHERTVISGAASGEIKFWQSGCESSSNTILNTDFGSISSFAVHDSAPLIACGSLSQKIRVLNFVGEEISIIRYHEGFLGQRIGPVSSLAFHPYSVILGACAQDSIISIYSSDPKAKPEY</sequence>
<feature type="compositionally biased region" description="Low complexity" evidence="4">
    <location>
        <begin position="993"/>
        <end position="1005"/>
    </location>
</feature>
<comment type="similarity">
    <text evidence="1">Belongs to the WD repeat RAPTOR family.</text>
</comment>
<dbReference type="SUPFAM" id="SSF50978">
    <property type="entry name" value="WD40 repeat-like"/>
    <property type="match status" value="1"/>
</dbReference>
<feature type="compositionally biased region" description="Polar residues" evidence="4">
    <location>
        <begin position="1"/>
        <end position="14"/>
    </location>
</feature>
<dbReference type="Pfam" id="PF14538">
    <property type="entry name" value="Raptor_N"/>
    <property type="match status" value="1"/>
</dbReference>